<protein>
    <submittedName>
        <fullName evidence="2">Uncharacterized protein</fullName>
    </submittedName>
</protein>
<evidence type="ECO:0000313" key="2">
    <source>
        <dbReference type="EMBL" id="TQL48721.1"/>
    </source>
</evidence>
<keyword evidence="1" id="KW-0812">Transmembrane</keyword>
<gene>
    <name evidence="2" type="ORF">FB562_1819</name>
</gene>
<keyword evidence="1" id="KW-1133">Transmembrane helix</keyword>
<keyword evidence="3" id="KW-1185">Reference proteome</keyword>
<evidence type="ECO:0000256" key="1">
    <source>
        <dbReference type="SAM" id="Phobius"/>
    </source>
</evidence>
<comment type="caution">
    <text evidence="2">The sequence shown here is derived from an EMBL/GenBank/DDBJ whole genome shotgun (WGS) entry which is preliminary data.</text>
</comment>
<reference evidence="2 3" key="1">
    <citation type="submission" date="2019-06" db="EMBL/GenBank/DDBJ databases">
        <title>Sequencing the genomes of 1000 actinobacteria strains.</title>
        <authorList>
            <person name="Klenk H.-P."/>
        </authorList>
    </citation>
    <scope>NUCLEOTIDE SEQUENCE [LARGE SCALE GENOMIC DNA]</scope>
    <source>
        <strain evidence="2 3">DSM 26477</strain>
    </source>
</reference>
<feature type="transmembrane region" description="Helical" evidence="1">
    <location>
        <begin position="13"/>
        <end position="34"/>
    </location>
</feature>
<sequence length="36" mass="3935">MTSRNGARGAVTFWIWAVVVVAVVLAVGFAYTVFFK</sequence>
<accession>A0A542YKY5</accession>
<proteinExistence type="predicted"/>
<dbReference type="Proteomes" id="UP000317998">
    <property type="component" value="Unassembled WGS sequence"/>
</dbReference>
<name>A0A542YKY5_9MICO</name>
<dbReference type="EMBL" id="VFOM01000001">
    <property type="protein sequence ID" value="TQL48721.1"/>
    <property type="molecule type" value="Genomic_DNA"/>
</dbReference>
<evidence type="ECO:0000313" key="3">
    <source>
        <dbReference type="Proteomes" id="UP000317998"/>
    </source>
</evidence>
<dbReference type="AlphaFoldDB" id="A0A542YKY5"/>
<keyword evidence="1" id="KW-0472">Membrane</keyword>
<organism evidence="2 3">
    <name type="scientific">Homoserinimonas aerilata</name>
    <dbReference type="NCBI Taxonomy" id="1162970"/>
    <lineage>
        <taxon>Bacteria</taxon>
        <taxon>Bacillati</taxon>
        <taxon>Actinomycetota</taxon>
        <taxon>Actinomycetes</taxon>
        <taxon>Micrococcales</taxon>
        <taxon>Microbacteriaceae</taxon>
        <taxon>Homoserinimonas</taxon>
    </lineage>
</organism>